<dbReference type="AlphaFoldDB" id="A0A9Q0GHT6"/>
<feature type="region of interest" description="Disordered" evidence="1">
    <location>
        <begin position="122"/>
        <end position="189"/>
    </location>
</feature>
<keyword evidence="3" id="KW-1185">Reference proteome</keyword>
<comment type="caution">
    <text evidence="2">The sequence shown here is derived from an EMBL/GenBank/DDBJ whole genome shotgun (WGS) entry which is preliminary data.</text>
</comment>
<gene>
    <name evidence="2" type="ORF">Tsubulata_019370</name>
</gene>
<feature type="region of interest" description="Disordered" evidence="1">
    <location>
        <begin position="225"/>
        <end position="246"/>
    </location>
</feature>
<accession>A0A9Q0GHT6</accession>
<evidence type="ECO:0000256" key="1">
    <source>
        <dbReference type="SAM" id="MobiDB-lite"/>
    </source>
</evidence>
<evidence type="ECO:0000313" key="2">
    <source>
        <dbReference type="EMBL" id="KAJ4850076.1"/>
    </source>
</evidence>
<name>A0A9Q0GHT6_9ROSI</name>
<reference evidence="2" key="1">
    <citation type="submission" date="2022-02" db="EMBL/GenBank/DDBJ databases">
        <authorList>
            <person name="Henning P.M."/>
            <person name="McCubbin A.G."/>
            <person name="Shore J.S."/>
        </authorList>
    </citation>
    <scope>NUCLEOTIDE SEQUENCE</scope>
    <source>
        <strain evidence="2">F60SS</strain>
        <tissue evidence="2">Leaves</tissue>
    </source>
</reference>
<dbReference type="PANTHER" id="PTHR36748">
    <property type="entry name" value="MENTAL RETARDATION GTPASE ACTIVATING PROTEIN"/>
    <property type="match status" value="1"/>
</dbReference>
<dbReference type="Proteomes" id="UP001141552">
    <property type="component" value="Unassembled WGS sequence"/>
</dbReference>
<proteinExistence type="predicted"/>
<feature type="compositionally biased region" description="Basic residues" evidence="1">
    <location>
        <begin position="225"/>
        <end position="237"/>
    </location>
</feature>
<protein>
    <submittedName>
        <fullName evidence="2">Uncharacterized protein</fullName>
    </submittedName>
</protein>
<feature type="compositionally biased region" description="Basic and acidic residues" evidence="1">
    <location>
        <begin position="170"/>
        <end position="189"/>
    </location>
</feature>
<sequence length="246" mass="28327">MSFSMEQSPYGSRRLEEQELHLREWTMRAQISRENTRSRRFSGSHIRSFRESFRSSKKLTHLHTPSPLLSKHCKQGQGVITVGTATHQMVLLYIPSGMKQRSTYVTHFQEKYQWKDKMEGMTRDVGTQSTPHDLSSSSPSPTSTPSIIERSLKRCEAEAEDSPNCNQNSKTEDQNLAKETKEKEETTKVDSIGKVERKQKGDEQMRSCISIISCRQGGCLSWMRKRQREKHKPRKKSSFLPSLKGC</sequence>
<evidence type="ECO:0000313" key="3">
    <source>
        <dbReference type="Proteomes" id="UP001141552"/>
    </source>
</evidence>
<dbReference type="PANTHER" id="PTHR36748:SF3">
    <property type="entry name" value="MENTAL RETARDATION GTPASE ACTIVATING PROTEIN"/>
    <property type="match status" value="1"/>
</dbReference>
<feature type="compositionally biased region" description="Low complexity" evidence="1">
    <location>
        <begin position="127"/>
        <end position="146"/>
    </location>
</feature>
<reference evidence="2" key="2">
    <citation type="journal article" date="2023" name="Plants (Basel)">
        <title>Annotation of the Turnera subulata (Passifloraceae) Draft Genome Reveals the S-Locus Evolved after the Divergence of Turneroideae from Passifloroideae in a Stepwise Manner.</title>
        <authorList>
            <person name="Henning P.M."/>
            <person name="Roalson E.H."/>
            <person name="Mir W."/>
            <person name="McCubbin A.G."/>
            <person name="Shore J.S."/>
        </authorList>
    </citation>
    <scope>NUCLEOTIDE SEQUENCE</scope>
    <source>
        <strain evidence="2">F60SS</strain>
    </source>
</reference>
<dbReference type="EMBL" id="JAKUCV010000426">
    <property type="protein sequence ID" value="KAJ4850076.1"/>
    <property type="molecule type" value="Genomic_DNA"/>
</dbReference>
<organism evidence="2 3">
    <name type="scientific">Turnera subulata</name>
    <dbReference type="NCBI Taxonomy" id="218843"/>
    <lineage>
        <taxon>Eukaryota</taxon>
        <taxon>Viridiplantae</taxon>
        <taxon>Streptophyta</taxon>
        <taxon>Embryophyta</taxon>
        <taxon>Tracheophyta</taxon>
        <taxon>Spermatophyta</taxon>
        <taxon>Magnoliopsida</taxon>
        <taxon>eudicotyledons</taxon>
        <taxon>Gunneridae</taxon>
        <taxon>Pentapetalae</taxon>
        <taxon>rosids</taxon>
        <taxon>fabids</taxon>
        <taxon>Malpighiales</taxon>
        <taxon>Passifloraceae</taxon>
        <taxon>Turnera</taxon>
    </lineage>
</organism>
<dbReference type="OrthoDB" id="1910697at2759"/>